<keyword evidence="2" id="KW-1133">Transmembrane helix</keyword>
<feature type="compositionally biased region" description="Acidic residues" evidence="1">
    <location>
        <begin position="61"/>
        <end position="77"/>
    </location>
</feature>
<dbReference type="RefSeq" id="WP_277244165.1">
    <property type="nucleotide sequence ID" value="NZ_JAKJLQ010000013.1"/>
</dbReference>
<evidence type="ECO:0000313" key="4">
    <source>
        <dbReference type="Proteomes" id="UP001152308"/>
    </source>
</evidence>
<protein>
    <submittedName>
        <fullName evidence="3">Uncharacterized protein</fullName>
    </submittedName>
</protein>
<keyword evidence="4" id="KW-1185">Reference proteome</keyword>
<reference evidence="3" key="2">
    <citation type="submission" date="2022-01" db="EMBL/GenBank/DDBJ databases">
        <authorList>
            <person name="Sanchez-Suarez J."/>
            <person name="Villamil L."/>
            <person name="Diaz L.E."/>
        </authorList>
    </citation>
    <scope>NUCLEOTIDE SEQUENCE</scope>
    <source>
        <strain evidence="3">EUFUS-Z928</strain>
    </source>
</reference>
<keyword evidence="2" id="KW-0472">Membrane</keyword>
<proteinExistence type="predicted"/>
<feature type="region of interest" description="Disordered" evidence="1">
    <location>
        <begin position="39"/>
        <end position="264"/>
    </location>
</feature>
<evidence type="ECO:0000313" key="3">
    <source>
        <dbReference type="EMBL" id="MDF6102714.1"/>
    </source>
</evidence>
<comment type="caution">
    <text evidence="3">The sequence shown here is derived from an EMBL/GenBank/DDBJ whole genome shotgun (WGS) entry which is preliminary data.</text>
</comment>
<dbReference type="Proteomes" id="UP001152308">
    <property type="component" value="Unassembled WGS sequence"/>
</dbReference>
<feature type="compositionally biased region" description="Low complexity" evidence="1">
    <location>
        <begin position="121"/>
        <end position="145"/>
    </location>
</feature>
<reference evidence="3" key="1">
    <citation type="journal article" date="2022" name="Data Brief">
        <title>Draft genome sequence data of Gordonia hongkongensis strain EUFUS-Z928 isolated from the octocoral Eunicea fusca.</title>
        <authorList>
            <person name="Sanchez-Suarez J."/>
            <person name="Diaz L."/>
            <person name="Melo-Bolivar J."/>
            <person name="Villamil L."/>
        </authorList>
    </citation>
    <scope>NUCLEOTIDE SEQUENCE</scope>
    <source>
        <strain evidence="3">EUFUS-Z928</strain>
    </source>
</reference>
<sequence length="305" mass="30124">MSHRLPTPRGARAKPRGLAVLLIALAAILFIVVAPGVASTAPPGPDAPGADWAGDAHSDSDSDSDPDDTDEVDDTDTDTPAGSATDDPETTEPETTDPETTDESSAPSHPTGCGCGSSPMPGTSDTTSETTTTTSTGDPDPSTSGRETTSGRDGDGDDPSRGIRREEDAPSASDGDVSESDLAGVPANTGPAVTDVPTVAPPGGGGSTGPTPDSGSGSGPDTDRRSPQPDTGVEFDGSDTSQTVAGAAGPPVDPPQASPGVPEDSTLTSVRKFVLGVAPGALLLLGAVALLGSGSFLDSLRSMRP</sequence>
<name>A0ABT6C045_9ACTN</name>
<dbReference type="EMBL" id="JAKJLQ010000013">
    <property type="protein sequence ID" value="MDF6102714.1"/>
    <property type="molecule type" value="Genomic_DNA"/>
</dbReference>
<keyword evidence="2" id="KW-0812">Transmembrane</keyword>
<feature type="transmembrane region" description="Helical" evidence="2">
    <location>
        <begin position="273"/>
        <end position="297"/>
    </location>
</feature>
<feature type="compositionally biased region" description="Acidic residues" evidence="1">
    <location>
        <begin position="86"/>
        <end position="102"/>
    </location>
</feature>
<feature type="compositionally biased region" description="Low complexity" evidence="1">
    <location>
        <begin position="189"/>
        <end position="198"/>
    </location>
</feature>
<feature type="compositionally biased region" description="Basic and acidic residues" evidence="1">
    <location>
        <begin position="149"/>
        <end position="168"/>
    </location>
</feature>
<accession>A0ABT6C045</accession>
<evidence type="ECO:0000256" key="2">
    <source>
        <dbReference type="SAM" id="Phobius"/>
    </source>
</evidence>
<evidence type="ECO:0000256" key="1">
    <source>
        <dbReference type="SAM" id="MobiDB-lite"/>
    </source>
</evidence>
<organism evidence="3 4">
    <name type="scientific">Gordonia hongkongensis</name>
    <dbReference type="NCBI Taxonomy" id="1701090"/>
    <lineage>
        <taxon>Bacteria</taxon>
        <taxon>Bacillati</taxon>
        <taxon>Actinomycetota</taxon>
        <taxon>Actinomycetes</taxon>
        <taxon>Mycobacteriales</taxon>
        <taxon>Gordoniaceae</taxon>
        <taxon>Gordonia</taxon>
    </lineage>
</organism>
<gene>
    <name evidence="3" type="ORF">L2299_16820</name>
</gene>